<dbReference type="InterPro" id="IPR013783">
    <property type="entry name" value="Ig-like_fold"/>
</dbReference>
<evidence type="ECO:0000313" key="4">
    <source>
        <dbReference type="EMBL" id="KYC64511.1"/>
    </source>
</evidence>
<keyword evidence="2" id="KW-0732">Signal</keyword>
<feature type="compositionally biased region" description="Low complexity" evidence="1">
    <location>
        <begin position="949"/>
        <end position="958"/>
    </location>
</feature>
<gene>
    <name evidence="4" type="ORF">B4099_1027</name>
</gene>
<proteinExistence type="predicted"/>
<dbReference type="AlphaFoldDB" id="A0A150K599"/>
<evidence type="ECO:0000256" key="2">
    <source>
        <dbReference type="SAM" id="SignalP"/>
    </source>
</evidence>
<dbReference type="Pfam" id="PF17936">
    <property type="entry name" value="Big_6"/>
    <property type="match status" value="5"/>
</dbReference>
<feature type="domain" description="Bacterial Ig" evidence="3">
    <location>
        <begin position="699"/>
        <end position="779"/>
    </location>
</feature>
<reference evidence="4 5" key="1">
    <citation type="submission" date="2016-01" db="EMBL/GenBank/DDBJ databases">
        <title>Genome Sequences of Twelve Sporeforming Bacillus Species Isolated from Foods.</title>
        <authorList>
            <person name="Berendsen E.M."/>
            <person name="Wells-Bennik M.H."/>
            <person name="Krawcyk A.O."/>
            <person name="De Jong A."/>
            <person name="Holsappel S."/>
            <person name="Eijlander R.T."/>
            <person name="Kuipers O.P."/>
        </authorList>
    </citation>
    <scope>NUCLEOTIDE SEQUENCE [LARGE SCALE GENOMIC DNA]</scope>
    <source>
        <strain evidence="4 5">B4099</strain>
    </source>
</reference>
<feature type="domain" description="Bacterial Ig" evidence="3">
    <location>
        <begin position="865"/>
        <end position="947"/>
    </location>
</feature>
<evidence type="ECO:0000256" key="1">
    <source>
        <dbReference type="SAM" id="MobiDB-lite"/>
    </source>
</evidence>
<evidence type="ECO:0000313" key="5">
    <source>
        <dbReference type="Proteomes" id="UP000075304"/>
    </source>
</evidence>
<feature type="region of interest" description="Disordered" evidence="1">
    <location>
        <begin position="682"/>
        <end position="714"/>
    </location>
</feature>
<dbReference type="Gene3D" id="2.60.40.10">
    <property type="entry name" value="Immunoglobulins"/>
    <property type="match status" value="5"/>
</dbReference>
<accession>A0A150K599</accession>
<feature type="domain" description="Bacterial Ig" evidence="3">
    <location>
        <begin position="782"/>
        <end position="862"/>
    </location>
</feature>
<protein>
    <recommendedName>
        <fullName evidence="3">Bacterial Ig domain-containing protein</fullName>
    </recommendedName>
</protein>
<feature type="domain" description="Bacterial Ig" evidence="3">
    <location>
        <begin position="617"/>
        <end position="696"/>
    </location>
</feature>
<organism evidence="4 5">
    <name type="scientific">Heyndrickxia coagulans</name>
    <name type="common">Weizmannia coagulans</name>
    <dbReference type="NCBI Taxonomy" id="1398"/>
    <lineage>
        <taxon>Bacteria</taxon>
        <taxon>Bacillati</taxon>
        <taxon>Bacillota</taxon>
        <taxon>Bacilli</taxon>
        <taxon>Bacillales</taxon>
        <taxon>Bacillaceae</taxon>
        <taxon>Heyndrickxia</taxon>
    </lineage>
</organism>
<feature type="signal peptide" evidence="2">
    <location>
        <begin position="1"/>
        <end position="26"/>
    </location>
</feature>
<dbReference type="InterPro" id="IPR041498">
    <property type="entry name" value="Big_6"/>
</dbReference>
<feature type="domain" description="Bacterial Ig" evidence="3">
    <location>
        <begin position="950"/>
        <end position="1026"/>
    </location>
</feature>
<name>A0A150K599_HEYCO</name>
<dbReference type="EMBL" id="LQYI01000099">
    <property type="protein sequence ID" value="KYC64511.1"/>
    <property type="molecule type" value="Genomic_DNA"/>
</dbReference>
<feature type="compositionally biased region" description="Polar residues" evidence="1">
    <location>
        <begin position="682"/>
        <end position="698"/>
    </location>
</feature>
<dbReference type="PATRIC" id="fig|1398.25.peg.617"/>
<feature type="region of interest" description="Disordered" evidence="1">
    <location>
        <begin position="940"/>
        <end position="963"/>
    </location>
</feature>
<feature type="chain" id="PRO_5007563650" description="Bacterial Ig domain-containing protein" evidence="2">
    <location>
        <begin position="27"/>
        <end position="1029"/>
    </location>
</feature>
<comment type="caution">
    <text evidence="4">The sequence shown here is derived from an EMBL/GenBank/DDBJ whole genome shotgun (WGS) entry which is preliminary data.</text>
</comment>
<evidence type="ECO:0000259" key="3">
    <source>
        <dbReference type="Pfam" id="PF17936"/>
    </source>
</evidence>
<dbReference type="Proteomes" id="UP000075304">
    <property type="component" value="Unassembled WGS sequence"/>
</dbReference>
<sequence length="1029" mass="110299">MKKVKSILYAMLAVSLILGVPAGALARGADQQNAVGSANLKASMKQNTKPLLGKNGKENDLNPNGYPLVHNGNDIDTLIDSVGSYHYLTYKGTASYSRTQMKVDILHSNYGSSKDPYLAVEFYTNHSGTLSYLGSSSFYVGAHTGSTTLSTTLNKSAYQNDPYLYMRVGTFKSFADSYYSSVTHFKVTNPFYEGSTTRPGEANYYELISNESADGNVSENAGSFQINNDEYASSKKLSRSAYQMDYIVPFDTKKHKNKSLRKSTRSFRADYQTGDSKSFYVQNLENGIYSSMNATLLYSGTRANIWVHNNQLTSAQAALLGKEFDQKIYSSDVDNFGAPSDVDQNGKVNILCYDIQDGFNGSGGYVAGYFSPQDLYNYSYSNQSEIFYIDTYPLMGLSGTKDVSQAYTTLAHEFEHMINFNQKVFVQGLTDTDTWMDEGLAMAAEQIYTGAALGDRIDYYNEDTAITNGHSLLYWDYDGDVLANYALSYLFMAYLQKQCGQGNRIYKALIDDHHSDYQAVQNIIHKYIDPNLSFGQFMTNFRAALTLKEDSGHYGFKGDAAFDALHVKLYNGSSLRLKGGGAVVRGLSSKADFSIPADKGSDITYTLLDKGNQGTIPQAPAVKPVGDSDTVVSGTADPNVTITVTAEGNTIGTGSSNSGGNFSVRISKQKAGTKLQVYAENSNGKRSNEATVTVQDKTAPSAPKVSPVSDADTTVSGTAEAGAKITVQSGSAAIGTSTADGKGHFKVAIAKQKAGTKLTVYARDAAGNKSGAASITVIDKTAPAKPKVNTVSDAATTVTGRTESRAAVTIKRGSIKVGTGKADSKGHFKIKIAKQKAGTKLTVYAKDTAGNTSAATSLTVVDKTAPASPSVHTFGDNQTTITGKAEAGAKVTIKSGKKTVLGKATASSKGKFSVRIKSKQKAGTTLAAYATDKAGNTSSGRSFKVADKTAPGTPTAGTVTHKSTKVTGKSEKYATVYIYNGSHYIGKSTASSKGRYTIRIKKQKKGSTLKIYAKDKAGNKSKYRYVKVK</sequence>